<evidence type="ECO:0000313" key="2">
    <source>
        <dbReference type="EMBL" id="KAK0743030.1"/>
    </source>
</evidence>
<reference evidence="2" key="1">
    <citation type="submission" date="2023-06" db="EMBL/GenBank/DDBJ databases">
        <title>Genome-scale phylogeny and comparative genomics of the fungal order Sordariales.</title>
        <authorList>
            <consortium name="Lawrence Berkeley National Laboratory"/>
            <person name="Hensen N."/>
            <person name="Bonometti L."/>
            <person name="Westerberg I."/>
            <person name="Brannstrom I.O."/>
            <person name="Guillou S."/>
            <person name="Cros-Aarteil S."/>
            <person name="Calhoun S."/>
            <person name="Haridas S."/>
            <person name="Kuo A."/>
            <person name="Mondo S."/>
            <person name="Pangilinan J."/>
            <person name="Riley R."/>
            <person name="LaButti K."/>
            <person name="Andreopoulos B."/>
            <person name="Lipzen A."/>
            <person name="Chen C."/>
            <person name="Yanf M."/>
            <person name="Daum C."/>
            <person name="Ng V."/>
            <person name="Clum A."/>
            <person name="Steindorff A."/>
            <person name="Ohm R."/>
            <person name="Martin F."/>
            <person name="Silar P."/>
            <person name="Natvig D."/>
            <person name="Lalanne C."/>
            <person name="Gautier V."/>
            <person name="Ament-velasquez S.L."/>
            <person name="Kruys A."/>
            <person name="Hutchinson M.I."/>
            <person name="Powell A.J."/>
            <person name="Barry K."/>
            <person name="Miller A.N."/>
            <person name="Grigoriev I.V."/>
            <person name="Debuchy R."/>
            <person name="Gladieux P."/>
            <person name="Thoren M.H."/>
            <person name="Johannesson H."/>
        </authorList>
    </citation>
    <scope>NUCLEOTIDE SEQUENCE</scope>
    <source>
        <strain evidence="2">SMH3187-1</strain>
    </source>
</reference>
<keyword evidence="3" id="KW-1185">Reference proteome</keyword>
<dbReference type="AlphaFoldDB" id="A0AA40EPC7"/>
<dbReference type="Proteomes" id="UP001172155">
    <property type="component" value="Unassembled WGS sequence"/>
</dbReference>
<sequence length="72" mass="7970">METKPRVSNGQRTNLRTPRPEPHSTLQGRRILKTSNLCQTTQTISLKGPPKPQPAHLAMTPTSPKTQTSRSP</sequence>
<proteinExistence type="predicted"/>
<protein>
    <submittedName>
        <fullName evidence="2">Uncharacterized protein</fullName>
    </submittedName>
</protein>
<feature type="compositionally biased region" description="Polar residues" evidence="1">
    <location>
        <begin position="60"/>
        <end position="72"/>
    </location>
</feature>
<comment type="caution">
    <text evidence="2">The sequence shown here is derived from an EMBL/GenBank/DDBJ whole genome shotgun (WGS) entry which is preliminary data.</text>
</comment>
<evidence type="ECO:0000256" key="1">
    <source>
        <dbReference type="SAM" id="MobiDB-lite"/>
    </source>
</evidence>
<accession>A0AA40EPC7</accession>
<organism evidence="2 3">
    <name type="scientific">Schizothecium vesticola</name>
    <dbReference type="NCBI Taxonomy" id="314040"/>
    <lineage>
        <taxon>Eukaryota</taxon>
        <taxon>Fungi</taxon>
        <taxon>Dikarya</taxon>
        <taxon>Ascomycota</taxon>
        <taxon>Pezizomycotina</taxon>
        <taxon>Sordariomycetes</taxon>
        <taxon>Sordariomycetidae</taxon>
        <taxon>Sordariales</taxon>
        <taxon>Schizotheciaceae</taxon>
        <taxon>Schizothecium</taxon>
    </lineage>
</organism>
<feature type="compositionally biased region" description="Polar residues" evidence="1">
    <location>
        <begin position="33"/>
        <end position="45"/>
    </location>
</feature>
<dbReference type="EMBL" id="JAUKUD010000005">
    <property type="protein sequence ID" value="KAK0743030.1"/>
    <property type="molecule type" value="Genomic_DNA"/>
</dbReference>
<name>A0AA40EPC7_9PEZI</name>
<feature type="compositionally biased region" description="Polar residues" evidence="1">
    <location>
        <begin position="1"/>
        <end position="16"/>
    </location>
</feature>
<evidence type="ECO:0000313" key="3">
    <source>
        <dbReference type="Proteomes" id="UP001172155"/>
    </source>
</evidence>
<gene>
    <name evidence="2" type="ORF">B0T18DRAFT_414271</name>
</gene>
<feature type="region of interest" description="Disordered" evidence="1">
    <location>
        <begin position="1"/>
        <end position="72"/>
    </location>
</feature>